<accession>A0ABS4ITR0</accession>
<organism evidence="2 3">
    <name type="scientific">Paenibacillus eucommiae</name>
    <dbReference type="NCBI Taxonomy" id="1355755"/>
    <lineage>
        <taxon>Bacteria</taxon>
        <taxon>Bacillati</taxon>
        <taxon>Bacillota</taxon>
        <taxon>Bacilli</taxon>
        <taxon>Bacillales</taxon>
        <taxon>Paenibacillaceae</taxon>
        <taxon>Paenibacillus</taxon>
    </lineage>
</organism>
<evidence type="ECO:0000256" key="1">
    <source>
        <dbReference type="SAM" id="MobiDB-lite"/>
    </source>
</evidence>
<comment type="caution">
    <text evidence="2">The sequence shown here is derived from an EMBL/GenBank/DDBJ whole genome shotgun (WGS) entry which is preliminary data.</text>
</comment>
<dbReference type="EMBL" id="JAGGLB010000007">
    <property type="protein sequence ID" value="MBP1990968.1"/>
    <property type="molecule type" value="Genomic_DNA"/>
</dbReference>
<feature type="region of interest" description="Disordered" evidence="1">
    <location>
        <begin position="27"/>
        <end position="65"/>
    </location>
</feature>
<sequence>MYEIYFLSKTAFIAFILILLLTAACSSKPPGPAEETPRPDATKSTGTSKSPEPAQEVKHDPVKLKLARSRIVSSRLADR</sequence>
<keyword evidence="3" id="KW-1185">Reference proteome</keyword>
<proteinExistence type="predicted"/>
<dbReference type="Proteomes" id="UP001519287">
    <property type="component" value="Unassembled WGS sequence"/>
</dbReference>
<gene>
    <name evidence="2" type="ORF">J2Z66_002575</name>
</gene>
<name>A0ABS4ITR0_9BACL</name>
<evidence type="ECO:0000313" key="3">
    <source>
        <dbReference type="Proteomes" id="UP001519287"/>
    </source>
</evidence>
<dbReference type="RefSeq" id="WP_209971723.1">
    <property type="nucleotide sequence ID" value="NZ_JAGGLB010000007.1"/>
</dbReference>
<evidence type="ECO:0000313" key="2">
    <source>
        <dbReference type="EMBL" id="MBP1990968.1"/>
    </source>
</evidence>
<protein>
    <submittedName>
        <fullName evidence="2">Uncharacterized protein</fullName>
    </submittedName>
</protein>
<reference evidence="2 3" key="1">
    <citation type="submission" date="2021-03" db="EMBL/GenBank/DDBJ databases">
        <title>Genomic Encyclopedia of Type Strains, Phase IV (KMG-IV): sequencing the most valuable type-strain genomes for metagenomic binning, comparative biology and taxonomic classification.</title>
        <authorList>
            <person name="Goeker M."/>
        </authorList>
    </citation>
    <scope>NUCLEOTIDE SEQUENCE [LARGE SCALE GENOMIC DNA]</scope>
    <source>
        <strain evidence="2 3">DSM 26048</strain>
    </source>
</reference>